<feature type="region of interest" description="Disordered" evidence="1">
    <location>
        <begin position="1"/>
        <end position="60"/>
    </location>
</feature>
<comment type="caution">
    <text evidence="3">The sequence shown here is derived from an EMBL/GenBank/DDBJ whole genome shotgun (WGS) entry which is preliminary data.</text>
</comment>
<sequence length="140" mass="13870">MTASVVSTAPAGAESAPYPAPTTPAHAASDMSPVRDGVQPENGSVLASRGSARSIATSAPISSSLPIENSLVDVVVSVIRVPPAAPTSKTLVPPVPPVAHATLHSSDIPQASPSVGDGSLPMSLQAVPLPWAPSTRGEVG</sequence>
<dbReference type="Proteomes" id="UP000774804">
    <property type="component" value="Unassembled WGS sequence"/>
</dbReference>
<dbReference type="AlphaFoldDB" id="A0A329R633"/>
<proteinExistence type="predicted"/>
<protein>
    <submittedName>
        <fullName evidence="3">Uncharacterized protein</fullName>
    </submittedName>
</protein>
<organism evidence="3 4">
    <name type="scientific">Phytophthora cactorum</name>
    <dbReference type="NCBI Taxonomy" id="29920"/>
    <lineage>
        <taxon>Eukaryota</taxon>
        <taxon>Sar</taxon>
        <taxon>Stramenopiles</taxon>
        <taxon>Oomycota</taxon>
        <taxon>Peronosporomycetes</taxon>
        <taxon>Peronosporales</taxon>
        <taxon>Peronosporaceae</taxon>
        <taxon>Phytophthora</taxon>
    </lineage>
</organism>
<evidence type="ECO:0000313" key="2">
    <source>
        <dbReference type="EMBL" id="KAG2893787.1"/>
    </source>
</evidence>
<reference evidence="3 4" key="1">
    <citation type="submission" date="2018-01" db="EMBL/GenBank/DDBJ databases">
        <title>Draft genome of the strawberry crown rot pathogen Phytophthora cactorum.</title>
        <authorList>
            <person name="Armitage A.D."/>
            <person name="Lysoe E."/>
            <person name="Nellist C.F."/>
            <person name="Harrison R.J."/>
            <person name="Brurberg M.B."/>
        </authorList>
    </citation>
    <scope>NUCLEOTIDE SEQUENCE [LARGE SCALE GENOMIC DNA]</scope>
    <source>
        <strain evidence="3 4">10300</strain>
    </source>
</reference>
<dbReference type="EMBL" id="RCMI01000940">
    <property type="protein sequence ID" value="KAG2893787.1"/>
    <property type="molecule type" value="Genomic_DNA"/>
</dbReference>
<dbReference type="VEuPathDB" id="FungiDB:PC110_g23454"/>
<evidence type="ECO:0000256" key="1">
    <source>
        <dbReference type="SAM" id="MobiDB-lite"/>
    </source>
</evidence>
<evidence type="ECO:0000313" key="3">
    <source>
        <dbReference type="EMBL" id="RAW20104.1"/>
    </source>
</evidence>
<dbReference type="Proteomes" id="UP000251314">
    <property type="component" value="Unassembled WGS sequence"/>
</dbReference>
<evidence type="ECO:0000313" key="4">
    <source>
        <dbReference type="Proteomes" id="UP000251314"/>
    </source>
</evidence>
<name>A0A329R633_9STRA</name>
<keyword evidence="4" id="KW-1185">Reference proteome</keyword>
<gene>
    <name evidence="3" type="ORF">PC110_g23454</name>
    <name evidence="2" type="ORF">PC115_g18341</name>
</gene>
<dbReference type="EMBL" id="MJFZ01003456">
    <property type="protein sequence ID" value="RAW20104.1"/>
    <property type="molecule type" value="Genomic_DNA"/>
</dbReference>
<reference evidence="2" key="2">
    <citation type="submission" date="2018-10" db="EMBL/GenBank/DDBJ databases">
        <title>Effector identification in a new, highly contiguous assembly of the strawberry crown rot pathogen Phytophthora cactorum.</title>
        <authorList>
            <person name="Armitage A.D."/>
            <person name="Nellist C.F."/>
            <person name="Bates H."/>
            <person name="Vickerstaff R.J."/>
            <person name="Harrison R.J."/>
        </authorList>
    </citation>
    <scope>NUCLEOTIDE SEQUENCE</scope>
    <source>
        <strain evidence="2">4032</strain>
    </source>
</reference>
<accession>A0A329R633</accession>